<accession>A0AA39Y030</accession>
<gene>
    <name evidence="1" type="ORF">B0T16DRAFT_181212</name>
</gene>
<sequence>MRPRIAGEMELAGLLEGIPRLPRMLSSLRLNDEADTIGNCLSIATPGPQASPEISSRHLLLWGRRLISSCRDSEAGGDRIGGLHASGRNRGIWGFSGAITSSDAMQVEQKLQSCHPLANRTGTDWTAHLPAVGRPLFFTLRLREPWARRVSSPPSCPDASKPRALAFWRLGCCDSLAHSASAGAIETECGKVSLCEGARNWLGIGCTYNTQVVRARESGTSR</sequence>
<evidence type="ECO:0000313" key="2">
    <source>
        <dbReference type="Proteomes" id="UP001174936"/>
    </source>
</evidence>
<comment type="caution">
    <text evidence="1">The sequence shown here is derived from an EMBL/GenBank/DDBJ whole genome shotgun (WGS) entry which is preliminary data.</text>
</comment>
<dbReference type="AlphaFoldDB" id="A0AA39Y030"/>
<proteinExistence type="predicted"/>
<protein>
    <submittedName>
        <fullName evidence="1">Uncharacterized protein</fullName>
    </submittedName>
</protein>
<organism evidence="1 2">
    <name type="scientific">Cercophora newfieldiana</name>
    <dbReference type="NCBI Taxonomy" id="92897"/>
    <lineage>
        <taxon>Eukaryota</taxon>
        <taxon>Fungi</taxon>
        <taxon>Dikarya</taxon>
        <taxon>Ascomycota</taxon>
        <taxon>Pezizomycotina</taxon>
        <taxon>Sordariomycetes</taxon>
        <taxon>Sordariomycetidae</taxon>
        <taxon>Sordariales</taxon>
        <taxon>Lasiosphaeriaceae</taxon>
        <taxon>Cercophora</taxon>
    </lineage>
</organism>
<dbReference type="EMBL" id="JAULSV010000005">
    <property type="protein sequence ID" value="KAK0643398.1"/>
    <property type="molecule type" value="Genomic_DNA"/>
</dbReference>
<dbReference type="Proteomes" id="UP001174936">
    <property type="component" value="Unassembled WGS sequence"/>
</dbReference>
<evidence type="ECO:0000313" key="1">
    <source>
        <dbReference type="EMBL" id="KAK0643398.1"/>
    </source>
</evidence>
<keyword evidence="2" id="KW-1185">Reference proteome</keyword>
<reference evidence="1" key="1">
    <citation type="submission" date="2023-06" db="EMBL/GenBank/DDBJ databases">
        <title>Genome-scale phylogeny and comparative genomics of the fungal order Sordariales.</title>
        <authorList>
            <consortium name="Lawrence Berkeley National Laboratory"/>
            <person name="Hensen N."/>
            <person name="Bonometti L."/>
            <person name="Westerberg I."/>
            <person name="Brannstrom I.O."/>
            <person name="Guillou S."/>
            <person name="Cros-Aarteil S."/>
            <person name="Calhoun S."/>
            <person name="Haridas S."/>
            <person name="Kuo A."/>
            <person name="Mondo S."/>
            <person name="Pangilinan J."/>
            <person name="Riley R."/>
            <person name="Labutti K."/>
            <person name="Andreopoulos B."/>
            <person name="Lipzen A."/>
            <person name="Chen C."/>
            <person name="Yanf M."/>
            <person name="Daum C."/>
            <person name="Ng V."/>
            <person name="Clum A."/>
            <person name="Steindorff A."/>
            <person name="Ohm R."/>
            <person name="Martin F."/>
            <person name="Silar P."/>
            <person name="Natvig D."/>
            <person name="Lalanne C."/>
            <person name="Gautier V."/>
            <person name="Ament-Velasquez S.L."/>
            <person name="Kruys A."/>
            <person name="Hutchinson M.I."/>
            <person name="Powell A.J."/>
            <person name="Barry K."/>
            <person name="Miller A.N."/>
            <person name="Grigoriev I.V."/>
            <person name="Debuchy R."/>
            <person name="Gladieux P."/>
            <person name="Thoren M.H."/>
            <person name="Johannesson H."/>
        </authorList>
    </citation>
    <scope>NUCLEOTIDE SEQUENCE</scope>
    <source>
        <strain evidence="1">SMH2532-1</strain>
    </source>
</reference>
<name>A0AA39Y030_9PEZI</name>